<dbReference type="GO" id="GO:0016491">
    <property type="term" value="F:oxidoreductase activity"/>
    <property type="evidence" value="ECO:0007669"/>
    <property type="project" value="UniProtKB-KW"/>
</dbReference>
<dbReference type="InterPro" id="IPR036291">
    <property type="entry name" value="NAD(P)-bd_dom_sf"/>
</dbReference>
<reference evidence="4 5" key="1">
    <citation type="submission" date="2015-06" db="EMBL/GenBank/DDBJ databases">
        <title>Draft genome of the ant-associated black yeast Phialophora attae CBS 131958.</title>
        <authorList>
            <person name="Moreno L.F."/>
            <person name="Stielow B.J."/>
            <person name="de Hoog S."/>
            <person name="Vicente V.A."/>
            <person name="Weiss V.A."/>
            <person name="de Vries M."/>
            <person name="Cruz L.M."/>
            <person name="Souza E.M."/>
        </authorList>
    </citation>
    <scope>NUCLEOTIDE SEQUENCE [LARGE SCALE GENOMIC DNA]</scope>
    <source>
        <strain evidence="4 5">CBS 131958</strain>
    </source>
</reference>
<keyword evidence="2" id="KW-0560">Oxidoreductase</keyword>
<evidence type="ECO:0000259" key="3">
    <source>
        <dbReference type="Pfam" id="PF05368"/>
    </source>
</evidence>
<dbReference type="Gene3D" id="3.90.25.10">
    <property type="entry name" value="UDP-galactose 4-epimerase, domain 1"/>
    <property type="match status" value="1"/>
</dbReference>
<dbReference type="InterPro" id="IPR008030">
    <property type="entry name" value="NmrA-like"/>
</dbReference>
<organism evidence="4 5">
    <name type="scientific">Cyphellophora attinorum</name>
    <dbReference type="NCBI Taxonomy" id="1664694"/>
    <lineage>
        <taxon>Eukaryota</taxon>
        <taxon>Fungi</taxon>
        <taxon>Dikarya</taxon>
        <taxon>Ascomycota</taxon>
        <taxon>Pezizomycotina</taxon>
        <taxon>Eurotiomycetes</taxon>
        <taxon>Chaetothyriomycetidae</taxon>
        <taxon>Chaetothyriales</taxon>
        <taxon>Cyphellophoraceae</taxon>
        <taxon>Cyphellophora</taxon>
    </lineage>
</organism>
<dbReference type="Gene3D" id="3.40.50.720">
    <property type="entry name" value="NAD(P)-binding Rossmann-like Domain"/>
    <property type="match status" value="1"/>
</dbReference>
<dbReference type="Proteomes" id="UP000038010">
    <property type="component" value="Unassembled WGS sequence"/>
</dbReference>
<name>A0A0N0NRT0_9EURO</name>
<evidence type="ECO:0000313" key="4">
    <source>
        <dbReference type="EMBL" id="KPI45451.1"/>
    </source>
</evidence>
<dbReference type="VEuPathDB" id="FungiDB:AB675_536"/>
<dbReference type="PANTHER" id="PTHR47706">
    <property type="entry name" value="NMRA-LIKE FAMILY PROTEIN"/>
    <property type="match status" value="1"/>
</dbReference>
<keyword evidence="1" id="KW-0521">NADP</keyword>
<evidence type="ECO:0000256" key="2">
    <source>
        <dbReference type="ARBA" id="ARBA00023002"/>
    </source>
</evidence>
<evidence type="ECO:0000256" key="1">
    <source>
        <dbReference type="ARBA" id="ARBA00022857"/>
    </source>
</evidence>
<dbReference type="CDD" id="cd05259">
    <property type="entry name" value="PCBER_SDR_a"/>
    <property type="match status" value="1"/>
</dbReference>
<keyword evidence="5" id="KW-1185">Reference proteome</keyword>
<feature type="domain" description="NmrA-like" evidence="3">
    <location>
        <begin position="7"/>
        <end position="158"/>
    </location>
</feature>
<dbReference type="GeneID" id="28737446"/>
<dbReference type="STRING" id="1664694.A0A0N0NRT0"/>
<dbReference type="PANTHER" id="PTHR47706:SF7">
    <property type="entry name" value="CIPA-LIKE, PUTATIVE (AFU_ORTHOLOGUE AFUA_1G01630)-RELATED"/>
    <property type="match status" value="1"/>
</dbReference>
<dbReference type="RefSeq" id="XP_018005414.1">
    <property type="nucleotide sequence ID" value="XM_018145576.1"/>
</dbReference>
<dbReference type="Pfam" id="PF05368">
    <property type="entry name" value="NmrA"/>
    <property type="match status" value="1"/>
</dbReference>
<dbReference type="OrthoDB" id="9974981at2759"/>
<dbReference type="InterPro" id="IPR051609">
    <property type="entry name" value="NmrA/Isoflavone_reductase-like"/>
</dbReference>
<accession>A0A0N0NRT0</accession>
<gene>
    <name evidence="4" type="ORF">AB675_536</name>
</gene>
<sequence length="322" mass="34688">MSTNQIQNVAIIGGTGQVGSRILSSLLTVKRFNITAVSRSDSQAAFPENVKVVKGDYNSDTFLEQALVGIEALIITLAVTAPKDLEKRIIDAAIKAGVTWIIPNGFVSDGAHPHMGGKITVNAHKAVLRRQIEQSGNGKTKWISIVNGPWYDFSLKNLAFSIDPVNRKATLYDDGKVKFNTTTWHMVGAGVAALLSLPVSGHSPTLSDYANKFVYLSSFHIGQRDILDAAQAATGTTEKDWTIEQKDAQSYTDDGFAKMSRGDISGIVPMIYGSHFIEGLGGSYEGKKQTLNNVVGGLPKEDIVEVTKRLIAEMEATKSSAS</sequence>
<comment type="caution">
    <text evidence="4">The sequence shown here is derived from an EMBL/GenBank/DDBJ whole genome shotgun (WGS) entry which is preliminary data.</text>
</comment>
<dbReference type="AlphaFoldDB" id="A0A0N0NRT0"/>
<dbReference type="InterPro" id="IPR045312">
    <property type="entry name" value="PCBER-like"/>
</dbReference>
<protein>
    <recommendedName>
        <fullName evidence="3">NmrA-like domain-containing protein</fullName>
    </recommendedName>
</protein>
<dbReference type="SUPFAM" id="SSF51735">
    <property type="entry name" value="NAD(P)-binding Rossmann-fold domains"/>
    <property type="match status" value="1"/>
</dbReference>
<evidence type="ECO:0000313" key="5">
    <source>
        <dbReference type="Proteomes" id="UP000038010"/>
    </source>
</evidence>
<dbReference type="EMBL" id="LFJN01000001">
    <property type="protein sequence ID" value="KPI45451.1"/>
    <property type="molecule type" value="Genomic_DNA"/>
</dbReference>
<proteinExistence type="predicted"/>